<evidence type="ECO:0000256" key="1">
    <source>
        <dbReference type="ARBA" id="ARBA00004997"/>
    </source>
</evidence>
<dbReference type="EMBL" id="CAEZSR010000103">
    <property type="protein sequence ID" value="CAB4572473.1"/>
    <property type="molecule type" value="Genomic_DNA"/>
</dbReference>
<reference evidence="15" key="1">
    <citation type="submission" date="2020-05" db="EMBL/GenBank/DDBJ databases">
        <authorList>
            <person name="Chiriac C."/>
            <person name="Salcher M."/>
            <person name="Ghai R."/>
            <person name="Kavagutti S V."/>
        </authorList>
    </citation>
    <scope>NUCLEOTIDE SEQUENCE</scope>
</reference>
<evidence type="ECO:0000313" key="15">
    <source>
        <dbReference type="EMBL" id="CAB4572473.1"/>
    </source>
</evidence>
<dbReference type="Gene3D" id="3.40.1380.20">
    <property type="entry name" value="Pyruvate kinase, C-terminal domain"/>
    <property type="match status" value="1"/>
</dbReference>
<evidence type="ECO:0000256" key="2">
    <source>
        <dbReference type="ARBA" id="ARBA00008663"/>
    </source>
</evidence>
<dbReference type="GO" id="GO:0016301">
    <property type="term" value="F:kinase activity"/>
    <property type="evidence" value="ECO:0007669"/>
    <property type="project" value="UniProtKB-KW"/>
</dbReference>
<dbReference type="SUPFAM" id="SSF50800">
    <property type="entry name" value="PK beta-barrel domain-like"/>
    <property type="match status" value="1"/>
</dbReference>
<feature type="compositionally biased region" description="Basic and acidic residues" evidence="12">
    <location>
        <begin position="16"/>
        <end position="30"/>
    </location>
</feature>
<evidence type="ECO:0000256" key="9">
    <source>
        <dbReference type="ARBA" id="ARBA00022842"/>
    </source>
</evidence>
<comment type="similarity">
    <text evidence="2">Belongs to the pyruvate kinase family.</text>
</comment>
<evidence type="ECO:0000256" key="4">
    <source>
        <dbReference type="ARBA" id="ARBA00022679"/>
    </source>
</evidence>
<comment type="pathway">
    <text evidence="1">Carbohydrate degradation; glycolysis; pyruvate from D-glyceraldehyde 3-phosphate: step 5/5.</text>
</comment>
<dbReference type="Gene3D" id="2.40.33.10">
    <property type="entry name" value="PK beta-barrel domain-like"/>
    <property type="match status" value="1"/>
</dbReference>
<feature type="domain" description="Pyruvate kinase barrel" evidence="13">
    <location>
        <begin position="29"/>
        <end position="345"/>
    </location>
</feature>
<evidence type="ECO:0000256" key="7">
    <source>
        <dbReference type="ARBA" id="ARBA00022777"/>
    </source>
</evidence>
<evidence type="ECO:0000256" key="8">
    <source>
        <dbReference type="ARBA" id="ARBA00022840"/>
    </source>
</evidence>
<feature type="domain" description="Pyruvate kinase C-terminal" evidence="14">
    <location>
        <begin position="387"/>
        <end position="500"/>
    </location>
</feature>
<dbReference type="SUPFAM" id="SSF51621">
    <property type="entry name" value="Phosphoenolpyruvate/pyruvate domain"/>
    <property type="match status" value="1"/>
</dbReference>
<evidence type="ECO:0000256" key="6">
    <source>
        <dbReference type="ARBA" id="ARBA00022741"/>
    </source>
</evidence>
<dbReference type="Gene3D" id="3.20.20.60">
    <property type="entry name" value="Phosphoenolpyruvate-binding domains"/>
    <property type="match status" value="1"/>
</dbReference>
<keyword evidence="8" id="KW-0067">ATP-binding</keyword>
<keyword evidence="6" id="KW-0547">Nucleotide-binding</keyword>
<dbReference type="GO" id="GO:0004743">
    <property type="term" value="F:pyruvate kinase activity"/>
    <property type="evidence" value="ECO:0007669"/>
    <property type="project" value="UniProtKB-EC"/>
</dbReference>
<organism evidence="15">
    <name type="scientific">freshwater metagenome</name>
    <dbReference type="NCBI Taxonomy" id="449393"/>
    <lineage>
        <taxon>unclassified sequences</taxon>
        <taxon>metagenomes</taxon>
        <taxon>ecological metagenomes</taxon>
    </lineage>
</organism>
<dbReference type="UniPathway" id="UPA00109">
    <property type="reaction ID" value="UER00188"/>
</dbReference>
<sequence length="503" mass="53588">MDSRTTDSRTTGSRTTDSRTKDSRTKDSRTKIVATLGPASESPEVLDAMIVAGVDVVRLNLSHGKVEDHVLRLHAVRASADRVGRVVGVLADLPGPKVRAGQLPDEGVRLVAGETLRLKAGEGASDGTCFQVDYATLIDDLSIGDRVVIGDGAISLRVEEVGDHEVVTRILTGGTTQGRPGVHIPAERLRLHTPTDDDLRLAAIMAAEGVDFLAVSFVRSASDLVKVREAVAPHRPHLVAKIETLPAVAALEEIAAEADAVMVARGDLGIECPLEDVPHLQKRIVRHCVEMGVPVITATQMLESMITSPSPTRAEVSDIANAVFDGTDALMLSAETAIGHDPVAVVESMRRIAERAEMEASYSAWGSRLGRMQRRQWPDGPDRITMAITHAAGLAAVDAGVDAILCCTRSGRTTRAMARFRPTPALIGLSPDLRTVRTMALSWGVTPMVVDTYTSTDELVWFAVETAVKAGHVQRGQVVLVLAGAPDRPSGAATDVLRIVQVS</sequence>
<keyword evidence="9" id="KW-0460">Magnesium</keyword>
<dbReference type="NCBIfam" id="TIGR01064">
    <property type="entry name" value="pyruv_kin"/>
    <property type="match status" value="1"/>
</dbReference>
<keyword evidence="10" id="KW-0324">Glycolysis</keyword>
<evidence type="ECO:0000259" key="13">
    <source>
        <dbReference type="Pfam" id="PF00224"/>
    </source>
</evidence>
<dbReference type="GO" id="GO:0005524">
    <property type="term" value="F:ATP binding"/>
    <property type="evidence" value="ECO:0007669"/>
    <property type="project" value="UniProtKB-KW"/>
</dbReference>
<dbReference type="PANTHER" id="PTHR11817">
    <property type="entry name" value="PYRUVATE KINASE"/>
    <property type="match status" value="1"/>
</dbReference>
<name>A0A6J6EDR3_9ZZZZ</name>
<dbReference type="PRINTS" id="PR01050">
    <property type="entry name" value="PYRUVTKNASE"/>
</dbReference>
<keyword evidence="7" id="KW-0418">Kinase</keyword>
<dbReference type="InterPro" id="IPR015806">
    <property type="entry name" value="Pyrv_Knase_insert_dom_sf"/>
</dbReference>
<dbReference type="Pfam" id="PF00224">
    <property type="entry name" value="PK"/>
    <property type="match status" value="1"/>
</dbReference>
<dbReference type="InterPro" id="IPR001697">
    <property type="entry name" value="Pyr_Knase"/>
</dbReference>
<dbReference type="GO" id="GO:0000287">
    <property type="term" value="F:magnesium ion binding"/>
    <property type="evidence" value="ECO:0007669"/>
    <property type="project" value="InterPro"/>
</dbReference>
<dbReference type="InterPro" id="IPR015793">
    <property type="entry name" value="Pyrv_Knase_brl"/>
</dbReference>
<dbReference type="SUPFAM" id="SSF52935">
    <property type="entry name" value="PK C-terminal domain-like"/>
    <property type="match status" value="1"/>
</dbReference>
<dbReference type="EC" id="2.7.1.40" evidence="3"/>
<keyword evidence="4" id="KW-0808">Transferase</keyword>
<dbReference type="GO" id="GO:0030955">
    <property type="term" value="F:potassium ion binding"/>
    <property type="evidence" value="ECO:0007669"/>
    <property type="project" value="InterPro"/>
</dbReference>
<dbReference type="AlphaFoldDB" id="A0A6J6EDR3"/>
<dbReference type="InterPro" id="IPR015813">
    <property type="entry name" value="Pyrv/PenolPyrv_kinase-like_dom"/>
</dbReference>
<evidence type="ECO:0000256" key="12">
    <source>
        <dbReference type="SAM" id="MobiDB-lite"/>
    </source>
</evidence>
<protein>
    <recommendedName>
        <fullName evidence="3">pyruvate kinase</fullName>
        <ecNumber evidence="3">2.7.1.40</ecNumber>
    </recommendedName>
</protein>
<evidence type="ECO:0000256" key="11">
    <source>
        <dbReference type="ARBA" id="ARBA00023317"/>
    </source>
</evidence>
<gene>
    <name evidence="15" type="ORF">UFOPK1493_02494</name>
</gene>
<evidence type="ECO:0000256" key="5">
    <source>
        <dbReference type="ARBA" id="ARBA00022723"/>
    </source>
</evidence>
<evidence type="ECO:0000259" key="14">
    <source>
        <dbReference type="Pfam" id="PF02887"/>
    </source>
</evidence>
<dbReference type="Pfam" id="PF02887">
    <property type="entry name" value="PK_C"/>
    <property type="match status" value="1"/>
</dbReference>
<accession>A0A6J6EDR3</accession>
<dbReference type="InterPro" id="IPR036918">
    <property type="entry name" value="Pyrv_Knase_C_sf"/>
</dbReference>
<dbReference type="InterPro" id="IPR015795">
    <property type="entry name" value="Pyrv_Knase_C"/>
</dbReference>
<dbReference type="NCBIfam" id="NF004491">
    <property type="entry name" value="PRK05826.1"/>
    <property type="match status" value="1"/>
</dbReference>
<dbReference type="InterPro" id="IPR011037">
    <property type="entry name" value="Pyrv_Knase-like_insert_dom_sf"/>
</dbReference>
<dbReference type="InterPro" id="IPR040442">
    <property type="entry name" value="Pyrv_kinase-like_dom_sf"/>
</dbReference>
<evidence type="ECO:0000256" key="10">
    <source>
        <dbReference type="ARBA" id="ARBA00023152"/>
    </source>
</evidence>
<feature type="region of interest" description="Disordered" evidence="12">
    <location>
        <begin position="1"/>
        <end position="32"/>
    </location>
</feature>
<keyword evidence="11" id="KW-0670">Pyruvate</keyword>
<evidence type="ECO:0000256" key="3">
    <source>
        <dbReference type="ARBA" id="ARBA00012142"/>
    </source>
</evidence>
<proteinExistence type="inferred from homology"/>
<keyword evidence="5" id="KW-0479">Metal-binding</keyword>